<reference evidence="1 2" key="1">
    <citation type="submission" date="2018-05" db="EMBL/GenBank/DDBJ databases">
        <title>The draft genome of strain NS-104.</title>
        <authorList>
            <person name="Hang P."/>
            <person name="Jiang J."/>
        </authorList>
    </citation>
    <scope>NUCLEOTIDE SEQUENCE [LARGE SCALE GENOMIC DNA]</scope>
    <source>
        <strain evidence="1 2">NS-104</strain>
    </source>
</reference>
<dbReference type="Proteomes" id="UP000245252">
    <property type="component" value="Unassembled WGS sequence"/>
</dbReference>
<gene>
    <name evidence="1" type="ORF">DEM27_19880</name>
</gene>
<keyword evidence="2" id="KW-1185">Reference proteome</keyword>
<name>A0A2U2DM43_9HYPH</name>
<organism evidence="1 2">
    <name type="scientific">Metarhizobium album</name>
    <dbReference type="NCBI Taxonomy" id="2182425"/>
    <lineage>
        <taxon>Bacteria</taxon>
        <taxon>Pseudomonadati</taxon>
        <taxon>Pseudomonadota</taxon>
        <taxon>Alphaproteobacteria</taxon>
        <taxon>Hyphomicrobiales</taxon>
        <taxon>Rhizobiaceae</taxon>
        <taxon>Metarhizobium</taxon>
    </lineage>
</organism>
<dbReference type="EMBL" id="QFBC01000010">
    <property type="protein sequence ID" value="PWE54376.1"/>
    <property type="molecule type" value="Genomic_DNA"/>
</dbReference>
<dbReference type="AlphaFoldDB" id="A0A2U2DM43"/>
<evidence type="ECO:0000313" key="1">
    <source>
        <dbReference type="EMBL" id="PWE54376.1"/>
    </source>
</evidence>
<proteinExistence type="predicted"/>
<evidence type="ECO:0000313" key="2">
    <source>
        <dbReference type="Proteomes" id="UP000245252"/>
    </source>
</evidence>
<comment type="caution">
    <text evidence="1">The sequence shown here is derived from an EMBL/GenBank/DDBJ whole genome shotgun (WGS) entry which is preliminary data.</text>
</comment>
<accession>A0A2U2DM43</accession>
<protein>
    <submittedName>
        <fullName evidence="1">Uncharacterized protein</fullName>
    </submittedName>
</protein>
<sequence>MTIHHHGLPLTPEVMLLDLAGRHVCISFATKRDPQVEMSLRMMQSIMFDCGEFTHFQQGGTVDREAYYNWLRPMLRPPHWAVVPDRIDGTVEEQRALVATWPFPKSRGAPVWHLGLPISYLIELARQWTRICFGSSQQYWKVGSPVWKGRMHEAFAALEDAGLQPEIHGLRMMNEAGNWPFASVDSVNIARNYKDREDMPGRMADRLDRVNPPKIFVPQRRLITDVA</sequence>